<keyword evidence="1" id="KW-0732">Signal</keyword>
<evidence type="ECO:0000313" key="3">
    <source>
        <dbReference type="Proteomes" id="UP000242930"/>
    </source>
</evidence>
<dbReference type="RefSeq" id="WP_090306904.1">
    <property type="nucleotide sequence ID" value="NZ_FNZE01000002.1"/>
</dbReference>
<dbReference type="EMBL" id="FNZE01000002">
    <property type="protein sequence ID" value="SEI79023.1"/>
    <property type="molecule type" value="Genomic_DNA"/>
</dbReference>
<accession>A0A1H6TG08</accession>
<dbReference type="Proteomes" id="UP000242930">
    <property type="component" value="Unassembled WGS sequence"/>
</dbReference>
<gene>
    <name evidence="2" type="ORF">SAMN05216201_102228</name>
</gene>
<dbReference type="SUPFAM" id="SSF54427">
    <property type="entry name" value="NTF2-like"/>
    <property type="match status" value="1"/>
</dbReference>
<protein>
    <submittedName>
        <fullName evidence="2">Uncharacterized protein</fullName>
    </submittedName>
</protein>
<dbReference type="AlphaFoldDB" id="A0A1H6TG08"/>
<evidence type="ECO:0000256" key="1">
    <source>
        <dbReference type="SAM" id="SignalP"/>
    </source>
</evidence>
<proteinExistence type="predicted"/>
<name>A0A1H6TG08_9PSED</name>
<dbReference type="InterPro" id="IPR032710">
    <property type="entry name" value="NTF2-like_dom_sf"/>
</dbReference>
<feature type="signal peptide" evidence="1">
    <location>
        <begin position="1"/>
        <end position="22"/>
    </location>
</feature>
<evidence type="ECO:0000313" key="2">
    <source>
        <dbReference type="EMBL" id="SEI79023.1"/>
    </source>
</evidence>
<organism evidence="2 3">
    <name type="scientific">Pseudomonas linyingensis</name>
    <dbReference type="NCBI Taxonomy" id="915471"/>
    <lineage>
        <taxon>Bacteria</taxon>
        <taxon>Pseudomonadati</taxon>
        <taxon>Pseudomonadota</taxon>
        <taxon>Gammaproteobacteria</taxon>
        <taxon>Pseudomonadales</taxon>
        <taxon>Pseudomonadaceae</taxon>
        <taxon>Pseudomonas</taxon>
    </lineage>
</organism>
<keyword evidence="3" id="KW-1185">Reference proteome</keyword>
<dbReference type="STRING" id="915471.SAMN05216201_102228"/>
<dbReference type="Gene3D" id="3.10.450.50">
    <property type="match status" value="1"/>
</dbReference>
<feature type="chain" id="PRO_5017438564" evidence="1">
    <location>
        <begin position="23"/>
        <end position="151"/>
    </location>
</feature>
<dbReference type="OrthoDB" id="6903880at2"/>
<reference evidence="3" key="1">
    <citation type="submission" date="2016-10" db="EMBL/GenBank/DDBJ databases">
        <authorList>
            <person name="Varghese N."/>
            <person name="Submissions S."/>
        </authorList>
    </citation>
    <scope>NUCLEOTIDE SEQUENCE [LARGE SCALE GENOMIC DNA]</scope>
    <source>
        <strain evidence="3">LMG 25967</strain>
    </source>
</reference>
<sequence>MNKFNNILAGLLLAASSQLALAGSQADLTQALRERLDVVETKWGQKDAAGIVAETYVPETEITGEQTPTLYTGTAQLTELVESLVKDSKSADIALNRVTALDKDSAYSWVTWTVVPNEGEPFKMKSLFVWKQTPQGWRVVADMYASGEIPQ</sequence>